<dbReference type="PANTHER" id="PTHR38785">
    <property type="entry name" value="HOMOLOG OF VIRK"/>
    <property type="match status" value="1"/>
</dbReference>
<reference evidence="1" key="1">
    <citation type="submission" date="2020-12" db="EMBL/GenBank/DDBJ databases">
        <title>Geomonas sp. Red875, isolated from river sediment.</title>
        <authorList>
            <person name="Xu Z."/>
            <person name="Zhang Z."/>
            <person name="Masuda Y."/>
            <person name="Itoh H."/>
            <person name="Senoo K."/>
        </authorList>
    </citation>
    <scope>NUCLEOTIDE SEQUENCE</scope>
    <source>
        <strain evidence="1">Red875</strain>
    </source>
</reference>
<protein>
    <submittedName>
        <fullName evidence="1">DUF535 family protein</fullName>
    </submittedName>
</protein>
<organism evidence="1 2">
    <name type="scientific">Geomesophilobacter sediminis</name>
    <dbReference type="NCBI Taxonomy" id="2798584"/>
    <lineage>
        <taxon>Bacteria</taxon>
        <taxon>Pseudomonadati</taxon>
        <taxon>Thermodesulfobacteriota</taxon>
        <taxon>Desulfuromonadia</taxon>
        <taxon>Geobacterales</taxon>
        <taxon>Geobacteraceae</taxon>
        <taxon>Geomesophilobacter</taxon>
    </lineage>
</organism>
<comment type="caution">
    <text evidence="1">The sequence shown here is derived from an EMBL/GenBank/DDBJ whole genome shotgun (WGS) entry which is preliminary data.</text>
</comment>
<dbReference type="PANTHER" id="PTHR38785:SF1">
    <property type="entry name" value="HOMOLOG OF VIRK"/>
    <property type="match status" value="1"/>
</dbReference>
<dbReference type="AlphaFoldDB" id="A0A8J7IP66"/>
<accession>A0A8J7IP66</accession>
<evidence type="ECO:0000313" key="1">
    <source>
        <dbReference type="EMBL" id="MBJ6725268.1"/>
    </source>
</evidence>
<name>A0A8J7IP66_9BACT</name>
<gene>
    <name evidence="1" type="ORF">JFN93_11155</name>
</gene>
<proteinExistence type="predicted"/>
<dbReference type="GO" id="GO:0006974">
    <property type="term" value="P:DNA damage response"/>
    <property type="evidence" value="ECO:0007669"/>
    <property type="project" value="TreeGrafter"/>
</dbReference>
<keyword evidence="2" id="KW-1185">Reference proteome</keyword>
<dbReference type="InterPro" id="IPR007488">
    <property type="entry name" value="DUF535"/>
</dbReference>
<dbReference type="RefSeq" id="WP_199384156.1">
    <property type="nucleotide sequence ID" value="NZ_JAEMHM010000008.1"/>
</dbReference>
<sequence>MKLTHRLTRERHRIIKHGPARYITDRLRLLGRLIFDAAWGLVFKVIFANSRFRAICQLYPQEISKLKFNYLALSFNKGERLRIFLNHYYFLKHHFLPEFVARITEDEIVLWEHACEQSLYRICIELDAIIFEGELSLILKENDTPFYALAFAFVPSRIVALPGRQALYISRLQGARNALESVHSATKAFNGLRPQEVLLASARGVAQALQVSTLAGVRTVDQLAFCRQKLCHTCSFFNYDRFWEDVGGTAATPRVFSIPLTPQHPSDASTKHRTRKKIKYETETQMIQHVRQTFKKECLKNNDQ</sequence>
<dbReference type="EMBL" id="JAEMHM010000008">
    <property type="protein sequence ID" value="MBJ6725268.1"/>
    <property type="molecule type" value="Genomic_DNA"/>
</dbReference>
<evidence type="ECO:0000313" key="2">
    <source>
        <dbReference type="Proteomes" id="UP000636888"/>
    </source>
</evidence>
<dbReference type="Proteomes" id="UP000636888">
    <property type="component" value="Unassembled WGS sequence"/>
</dbReference>
<dbReference type="Pfam" id="PF04393">
    <property type="entry name" value="DUF535"/>
    <property type="match status" value="1"/>
</dbReference>